<gene>
    <name evidence="2" type="ORF">ACFQ1S_02325</name>
</gene>
<dbReference type="Proteomes" id="UP001597045">
    <property type="component" value="Unassembled WGS sequence"/>
</dbReference>
<comment type="caution">
    <text evidence="2">The sequence shown here is derived from an EMBL/GenBank/DDBJ whole genome shotgun (WGS) entry which is preliminary data.</text>
</comment>
<evidence type="ECO:0000313" key="2">
    <source>
        <dbReference type="EMBL" id="MFD1044506.1"/>
    </source>
</evidence>
<evidence type="ECO:0000313" key="3">
    <source>
        <dbReference type="Proteomes" id="UP001597045"/>
    </source>
</evidence>
<name>A0ABW3M1G0_9PSEU</name>
<sequence length="111" mass="11852">MAVTAEDAAQLDQVITGWGNALSDIVDDYRRKASQHGHHEAVLSIRNALRDGQGEYGGWDRDVLSTAVAVAVVLLSATDIRTQATVVRPLPPRSAGHGRPVIQQGPHKPVA</sequence>
<keyword evidence="3" id="KW-1185">Reference proteome</keyword>
<organism evidence="2 3">
    <name type="scientific">Kibdelosporangium lantanae</name>
    <dbReference type="NCBI Taxonomy" id="1497396"/>
    <lineage>
        <taxon>Bacteria</taxon>
        <taxon>Bacillati</taxon>
        <taxon>Actinomycetota</taxon>
        <taxon>Actinomycetes</taxon>
        <taxon>Pseudonocardiales</taxon>
        <taxon>Pseudonocardiaceae</taxon>
        <taxon>Kibdelosporangium</taxon>
    </lineage>
</organism>
<reference evidence="3" key="1">
    <citation type="journal article" date="2019" name="Int. J. Syst. Evol. Microbiol.">
        <title>The Global Catalogue of Microorganisms (GCM) 10K type strain sequencing project: providing services to taxonomists for standard genome sequencing and annotation.</title>
        <authorList>
            <consortium name="The Broad Institute Genomics Platform"/>
            <consortium name="The Broad Institute Genome Sequencing Center for Infectious Disease"/>
            <person name="Wu L."/>
            <person name="Ma J."/>
        </authorList>
    </citation>
    <scope>NUCLEOTIDE SEQUENCE [LARGE SCALE GENOMIC DNA]</scope>
    <source>
        <strain evidence="3">JCM 31486</strain>
    </source>
</reference>
<evidence type="ECO:0000256" key="1">
    <source>
        <dbReference type="SAM" id="MobiDB-lite"/>
    </source>
</evidence>
<accession>A0ABW3M1G0</accession>
<dbReference type="EMBL" id="JBHTIS010000066">
    <property type="protein sequence ID" value="MFD1044506.1"/>
    <property type="molecule type" value="Genomic_DNA"/>
</dbReference>
<protein>
    <submittedName>
        <fullName evidence="2">Uncharacterized protein</fullName>
    </submittedName>
</protein>
<feature type="region of interest" description="Disordered" evidence="1">
    <location>
        <begin position="88"/>
        <end position="111"/>
    </location>
</feature>
<proteinExistence type="predicted"/>